<dbReference type="SUPFAM" id="SSF54423">
    <property type="entry name" value="DsbC/DsbG N-terminal domain-like"/>
    <property type="match status" value="1"/>
</dbReference>
<protein>
    <submittedName>
        <fullName evidence="3">Thioredoxin fold domain-containing protein</fullName>
    </submittedName>
</protein>
<accession>A0A7T5R2R4</accession>
<evidence type="ECO:0000313" key="3">
    <source>
        <dbReference type="EMBL" id="QQG36434.1"/>
    </source>
</evidence>
<feature type="domain" description="Thioredoxin-like fold" evidence="2">
    <location>
        <begin position="158"/>
        <end position="275"/>
    </location>
</feature>
<dbReference type="InterPro" id="IPR012336">
    <property type="entry name" value="Thioredoxin-like_fold"/>
</dbReference>
<keyword evidence="1" id="KW-0732">Signal</keyword>
<dbReference type="PANTHER" id="PTHR35272">
    <property type="entry name" value="THIOL:DISULFIDE INTERCHANGE PROTEIN DSBC-RELATED"/>
    <property type="match status" value="1"/>
</dbReference>
<dbReference type="InterPro" id="IPR051470">
    <property type="entry name" value="Thiol:disulfide_interchange"/>
</dbReference>
<dbReference type="SUPFAM" id="SSF52833">
    <property type="entry name" value="Thioredoxin-like"/>
    <property type="match status" value="1"/>
</dbReference>
<dbReference type="EMBL" id="CP066681">
    <property type="protein sequence ID" value="QQG36434.1"/>
    <property type="molecule type" value="Genomic_DNA"/>
</dbReference>
<name>A0A7T5R2R4_9BACT</name>
<dbReference type="GO" id="GO:0042597">
    <property type="term" value="C:periplasmic space"/>
    <property type="evidence" value="ECO:0007669"/>
    <property type="project" value="InterPro"/>
</dbReference>
<feature type="signal peptide" evidence="1">
    <location>
        <begin position="1"/>
        <end position="23"/>
    </location>
</feature>
<dbReference type="Gene3D" id="3.40.30.10">
    <property type="entry name" value="Glutaredoxin"/>
    <property type="match status" value="1"/>
</dbReference>
<evidence type="ECO:0000313" key="4">
    <source>
        <dbReference type="Proteomes" id="UP000595362"/>
    </source>
</evidence>
<sequence>MTSFARLCLSLLFFVIMSNQSMAQTVAGKEPPLPAPLETMAKEGAQLRYMGQAAGLDSWIAIQNGQEQYFYVTPDREYVLLGLLFDKTGKMITLQQVSALQKQGDSVLDILQAEAKPETESVTKNLAGEKEIANKILKSPAEQLFTDVESANWVRLGQEAAPAIYMFIDPQCPYCHEFMKTLRPDIEGGKIQIRMIPVGFKDDTRAQAALLLAIPSPQERWFRHLDGDAEALPVTPGINEQGVERNMSIMQSWKLNVTPLSLYRAKDGTVKIVQGRAKDVKALMSDLHPVN</sequence>
<dbReference type="AlphaFoldDB" id="A0A7T5R2R4"/>
<dbReference type="Gene3D" id="3.10.450.70">
    <property type="entry name" value="Disulphide bond isomerase, DsbC/G, N-terminal"/>
    <property type="match status" value="1"/>
</dbReference>
<dbReference type="InterPro" id="IPR009094">
    <property type="entry name" value="DiS-bond_isomerase_DsbC/G_N_sf"/>
</dbReference>
<feature type="chain" id="PRO_5032902409" evidence="1">
    <location>
        <begin position="24"/>
        <end position="291"/>
    </location>
</feature>
<dbReference type="Proteomes" id="UP000595362">
    <property type="component" value="Chromosome"/>
</dbReference>
<dbReference type="Pfam" id="PF13098">
    <property type="entry name" value="Thioredoxin_2"/>
    <property type="match status" value="1"/>
</dbReference>
<proteinExistence type="predicted"/>
<gene>
    <name evidence="3" type="ORF">HYS17_01180</name>
</gene>
<organism evidence="3 4">
    <name type="scientific">Micavibrio aeruginosavorus</name>
    <dbReference type="NCBI Taxonomy" id="349221"/>
    <lineage>
        <taxon>Bacteria</taxon>
        <taxon>Pseudomonadati</taxon>
        <taxon>Bdellovibrionota</taxon>
        <taxon>Bdellovibrionia</taxon>
        <taxon>Bdellovibrionales</taxon>
        <taxon>Pseudobdellovibrionaceae</taxon>
        <taxon>Micavibrio</taxon>
    </lineage>
</organism>
<evidence type="ECO:0000259" key="2">
    <source>
        <dbReference type="Pfam" id="PF13098"/>
    </source>
</evidence>
<dbReference type="PANTHER" id="PTHR35272:SF4">
    <property type="entry name" value="THIOL:DISULFIDE INTERCHANGE PROTEIN DSBG"/>
    <property type="match status" value="1"/>
</dbReference>
<evidence type="ECO:0000256" key="1">
    <source>
        <dbReference type="SAM" id="SignalP"/>
    </source>
</evidence>
<dbReference type="InterPro" id="IPR036249">
    <property type="entry name" value="Thioredoxin-like_sf"/>
</dbReference>
<reference evidence="3 4" key="1">
    <citation type="submission" date="2020-07" db="EMBL/GenBank/DDBJ databases">
        <title>Huge and variable diversity of episymbiotic CPR bacteria and DPANN archaea in groundwater ecosystems.</title>
        <authorList>
            <person name="He C.Y."/>
            <person name="Keren R."/>
            <person name="Whittaker M."/>
            <person name="Farag I.F."/>
            <person name="Doudna J."/>
            <person name="Cate J.H.D."/>
            <person name="Banfield J.F."/>
        </authorList>
    </citation>
    <scope>NUCLEOTIDE SEQUENCE [LARGE SCALE GENOMIC DNA]</scope>
    <source>
        <strain evidence="3">NC_groundwater_70_Ag_B-0.1um_54_66</strain>
    </source>
</reference>